<name>A0ABP7RIM1_9ACTN</name>
<dbReference type="InterPro" id="IPR003593">
    <property type="entry name" value="AAA+_ATPase"/>
</dbReference>
<evidence type="ECO:0000313" key="7">
    <source>
        <dbReference type="EMBL" id="GAA3998069.1"/>
    </source>
</evidence>
<dbReference type="Gene3D" id="3.40.50.300">
    <property type="entry name" value="P-loop containing nucleotide triphosphate hydrolases"/>
    <property type="match status" value="1"/>
</dbReference>
<dbReference type="RefSeq" id="WP_345595713.1">
    <property type="nucleotide sequence ID" value="NZ_BAABCQ010000124.1"/>
</dbReference>
<dbReference type="PROSITE" id="PS50893">
    <property type="entry name" value="ABC_TRANSPORTER_2"/>
    <property type="match status" value="1"/>
</dbReference>
<feature type="domain" description="ABC transporter" evidence="6">
    <location>
        <begin position="18"/>
        <end position="264"/>
    </location>
</feature>
<dbReference type="InterPro" id="IPR013563">
    <property type="entry name" value="Oligopep_ABC_C"/>
</dbReference>
<evidence type="ECO:0000313" key="8">
    <source>
        <dbReference type="Proteomes" id="UP001500034"/>
    </source>
</evidence>
<dbReference type="SMART" id="SM00382">
    <property type="entry name" value="AAA"/>
    <property type="match status" value="1"/>
</dbReference>
<keyword evidence="4 7" id="KW-0067">ATP-binding</keyword>
<dbReference type="InterPro" id="IPR017871">
    <property type="entry name" value="ABC_transporter-like_CS"/>
</dbReference>
<reference evidence="8" key="1">
    <citation type="journal article" date="2019" name="Int. J. Syst. Evol. Microbiol.">
        <title>The Global Catalogue of Microorganisms (GCM) 10K type strain sequencing project: providing services to taxonomists for standard genome sequencing and annotation.</title>
        <authorList>
            <consortium name="The Broad Institute Genomics Platform"/>
            <consortium name="The Broad Institute Genome Sequencing Center for Infectious Disease"/>
            <person name="Wu L."/>
            <person name="Ma J."/>
        </authorList>
    </citation>
    <scope>NUCLEOTIDE SEQUENCE [LARGE SCALE GENOMIC DNA]</scope>
    <source>
        <strain evidence="8">JCM 17027</strain>
    </source>
</reference>
<dbReference type="InterPro" id="IPR027417">
    <property type="entry name" value="P-loop_NTPase"/>
</dbReference>
<evidence type="ECO:0000256" key="3">
    <source>
        <dbReference type="ARBA" id="ARBA00022741"/>
    </source>
</evidence>
<keyword evidence="3" id="KW-0547">Nucleotide-binding</keyword>
<evidence type="ECO:0000259" key="6">
    <source>
        <dbReference type="PROSITE" id="PS50893"/>
    </source>
</evidence>
<dbReference type="CDD" id="cd03257">
    <property type="entry name" value="ABC_NikE_OppD_transporters"/>
    <property type="match status" value="1"/>
</dbReference>
<gene>
    <name evidence="7" type="ORF">GCM10022384_51360</name>
</gene>
<keyword evidence="8" id="KW-1185">Reference proteome</keyword>
<dbReference type="Proteomes" id="UP001500034">
    <property type="component" value="Unassembled WGS sequence"/>
</dbReference>
<feature type="compositionally biased region" description="Basic and acidic residues" evidence="5">
    <location>
        <begin position="335"/>
        <end position="344"/>
    </location>
</feature>
<evidence type="ECO:0000256" key="5">
    <source>
        <dbReference type="SAM" id="MobiDB-lite"/>
    </source>
</evidence>
<dbReference type="NCBIfam" id="TIGR01727">
    <property type="entry name" value="oligo_HPY"/>
    <property type="match status" value="1"/>
</dbReference>
<dbReference type="SUPFAM" id="SSF52540">
    <property type="entry name" value="P-loop containing nucleoside triphosphate hydrolases"/>
    <property type="match status" value="1"/>
</dbReference>
<dbReference type="PROSITE" id="PS00211">
    <property type="entry name" value="ABC_TRANSPORTER_1"/>
    <property type="match status" value="1"/>
</dbReference>
<dbReference type="Pfam" id="PF08352">
    <property type="entry name" value="oligo_HPY"/>
    <property type="match status" value="1"/>
</dbReference>
<dbReference type="InterPro" id="IPR050319">
    <property type="entry name" value="ABC_transp_ATP-bind"/>
</dbReference>
<dbReference type="Pfam" id="PF00005">
    <property type="entry name" value="ABC_tran"/>
    <property type="match status" value="1"/>
</dbReference>
<dbReference type="InterPro" id="IPR003439">
    <property type="entry name" value="ABC_transporter-like_ATP-bd"/>
</dbReference>
<comment type="caution">
    <text evidence="7">The sequence shown here is derived from an EMBL/GenBank/DDBJ whole genome shotgun (WGS) entry which is preliminary data.</text>
</comment>
<comment type="similarity">
    <text evidence="1">Belongs to the ABC transporter superfamily.</text>
</comment>
<dbReference type="EMBL" id="BAABCQ010000124">
    <property type="protein sequence ID" value="GAA3998069.1"/>
    <property type="molecule type" value="Genomic_DNA"/>
</dbReference>
<organism evidence="7 8">
    <name type="scientific">Streptomyces marokkonensis</name>
    <dbReference type="NCBI Taxonomy" id="324855"/>
    <lineage>
        <taxon>Bacteria</taxon>
        <taxon>Bacillati</taxon>
        <taxon>Actinomycetota</taxon>
        <taxon>Actinomycetes</taxon>
        <taxon>Kitasatosporales</taxon>
        <taxon>Streptomycetaceae</taxon>
        <taxon>Streptomyces</taxon>
    </lineage>
</organism>
<accession>A0ABP7RIM1</accession>
<protein>
    <submittedName>
        <fullName evidence="7">ATP-binding cassette domain-containing protein</fullName>
    </submittedName>
</protein>
<keyword evidence="2" id="KW-0813">Transport</keyword>
<evidence type="ECO:0000256" key="1">
    <source>
        <dbReference type="ARBA" id="ARBA00005417"/>
    </source>
</evidence>
<sequence>MTTTRDAPGAPDRRRPALTAEDLVVEFPAGRGQKVHAVSGVTLEVAAGETLGILGESGCGKSTVGRSLIQLPPPDSGTVRLGDVTLTGLAPGELRRARARMQIIMQDPVSALNPRRRVRDLVWEGPSIWGAGSDTRAKDDRVDAALRDVGLDPATVRDRRPHELSGGQCQRVCIARALMLDPEVLICDEPVSSLDVSVQAQILNLLQTTTRRRALSMVFIAHDVSVVKNISDRVMVMYLGKVCEVLPSDGMQHEAAHPYTRLLLASLPEAQLGTAEAAAVTATDDGPGAAAELPSPLNPPSGCRFRTRCPLATERCAAEEPAPREIRPGHRIACHHAEPRRNRP</sequence>
<dbReference type="GO" id="GO:0005524">
    <property type="term" value="F:ATP binding"/>
    <property type="evidence" value="ECO:0007669"/>
    <property type="project" value="UniProtKB-KW"/>
</dbReference>
<evidence type="ECO:0000256" key="4">
    <source>
        <dbReference type="ARBA" id="ARBA00022840"/>
    </source>
</evidence>
<dbReference type="PANTHER" id="PTHR43776">
    <property type="entry name" value="TRANSPORT ATP-BINDING PROTEIN"/>
    <property type="match status" value="1"/>
</dbReference>
<proteinExistence type="inferred from homology"/>
<dbReference type="PANTHER" id="PTHR43776:SF7">
    <property type="entry name" value="D,D-DIPEPTIDE TRANSPORT ATP-BINDING PROTEIN DDPF-RELATED"/>
    <property type="match status" value="1"/>
</dbReference>
<evidence type="ECO:0000256" key="2">
    <source>
        <dbReference type="ARBA" id="ARBA00022448"/>
    </source>
</evidence>
<feature type="region of interest" description="Disordered" evidence="5">
    <location>
        <begin position="320"/>
        <end position="344"/>
    </location>
</feature>